<reference evidence="19" key="1">
    <citation type="journal article" date="2013" name="Genome Biol.">
        <title>Draft genome of the mountain pine beetle, Dendroctonus ponderosae Hopkins, a major forest pest.</title>
        <authorList>
            <person name="Keeling C.I."/>
            <person name="Yuen M.M."/>
            <person name="Liao N.Y."/>
            <person name="Docking T.R."/>
            <person name="Chan S.K."/>
            <person name="Taylor G.A."/>
            <person name="Palmquist D.L."/>
            <person name="Jackman S.D."/>
            <person name="Nguyen A."/>
            <person name="Li M."/>
            <person name="Henderson H."/>
            <person name="Janes J.K."/>
            <person name="Zhao Y."/>
            <person name="Pandoh P."/>
            <person name="Moore R."/>
            <person name="Sperling F.A."/>
            <person name="Huber D.P."/>
            <person name="Birol I."/>
            <person name="Jones S.J."/>
            <person name="Bohlmann J."/>
        </authorList>
    </citation>
    <scope>NUCLEOTIDE SEQUENCE</scope>
</reference>
<dbReference type="PANTHER" id="PTHR11085:SF1">
    <property type="entry name" value="NAD-DEPENDENT PROTEIN DEACETYLASE SIRTUIN-7"/>
    <property type="match status" value="1"/>
</dbReference>
<evidence type="ECO:0000256" key="16">
    <source>
        <dbReference type="SAM" id="MobiDB-lite"/>
    </source>
</evidence>
<dbReference type="PANTHER" id="PTHR11085">
    <property type="entry name" value="NAD-DEPENDENT PROTEIN DEACYLASE SIRTUIN-5, MITOCHONDRIAL-RELATED"/>
    <property type="match status" value="1"/>
</dbReference>
<evidence type="ECO:0000256" key="14">
    <source>
        <dbReference type="ARBA" id="ARBA00052763"/>
    </source>
</evidence>
<dbReference type="GO" id="GO:0140861">
    <property type="term" value="P:DNA repair-dependent chromatin remodeling"/>
    <property type="evidence" value="ECO:0007669"/>
    <property type="project" value="UniProtKB-ARBA"/>
</dbReference>
<dbReference type="GO" id="GO:0005634">
    <property type="term" value="C:nucleus"/>
    <property type="evidence" value="ECO:0007669"/>
    <property type="project" value="TreeGrafter"/>
</dbReference>
<evidence type="ECO:0000256" key="5">
    <source>
        <dbReference type="ARBA" id="ARBA00022723"/>
    </source>
</evidence>
<dbReference type="Proteomes" id="UP000019118">
    <property type="component" value="Unassembled WGS sequence"/>
</dbReference>
<sequence length="631" mass="72735">MESGMECEEQADSEEAEMEQVEKKRIRLLRPQTQQPKQVGAKEERHANLRKVSLILQKSEHDRNPADLKTLSECSGIVDEVQQRLNKRRQIKKRLEELEDPEEVLTQKCQVLAQAIAQSQHLVVYTGAGISTAAKIPDYRGPNGIWTRLKEGRDIGDHDLSLAEPTYTHMALYELYRQKILKYVVSQNCDGLHLRSGLPRTALSELHGNMYIEVCKTCKPHREFWRLFDVTENTARYAHKTYRRCYICNGSLIDTIVHFGERGSLQWPLNWKGACKNAKEATTIICLGSSLKVLKKYPWLWQMDKPVKKRPNLYIVNLQWTPKDECANIKVNGKCDVVFKKIMNMLGIAVPRYQKSRDPIFYHACELNDLELHTNSQPCLVQDVESKDNLDDNLEDKYYNDIDFKVQIDLDGKPLIEDCSLSNNSDLNLDCDKSFSNSSNGYMKREDNVLSPEGLVNSFLTNVQTYTRILEPSLSLFSYNFLNSSIFRPYSNLFLYPYQTSFLYPGLHSIINPLPVIKEDSFPTSEPVEHGTPSCKYCHANYKSFACIFYGKSEPVFKKEKFRYSKVEKREKQNVCVCCDYTTDEEDIDLSSSDKEVSSSSSCEKSRIQAGWFGKGYRKGRRFKRKATESK</sequence>
<protein>
    <recommendedName>
        <fullName evidence="2">protein acetyllysine N-acetyltransferase</fullName>
        <ecNumber evidence="2">2.3.1.286</ecNumber>
    </recommendedName>
    <alternativeName>
        <fullName evidence="10">Regulatory protein SIR2 homolog 7</fullName>
    </alternativeName>
    <alternativeName>
        <fullName evidence="9">SIR2-like protein 7</fullName>
    </alternativeName>
</protein>
<evidence type="ECO:0000256" key="2">
    <source>
        <dbReference type="ARBA" id="ARBA00012928"/>
    </source>
</evidence>
<dbReference type="AlphaFoldDB" id="A0AAR5PNM2"/>
<name>A0AAR5PNM2_DENPD</name>
<dbReference type="GO" id="GO:0070403">
    <property type="term" value="F:NAD+ binding"/>
    <property type="evidence" value="ECO:0007669"/>
    <property type="project" value="InterPro"/>
</dbReference>
<dbReference type="CDD" id="cd01410">
    <property type="entry name" value="SIRT7"/>
    <property type="match status" value="1"/>
</dbReference>
<keyword evidence="7" id="KW-0520">NAD</keyword>
<organism evidence="18 19">
    <name type="scientific">Dendroctonus ponderosae</name>
    <name type="common">Mountain pine beetle</name>
    <dbReference type="NCBI Taxonomy" id="77166"/>
    <lineage>
        <taxon>Eukaryota</taxon>
        <taxon>Metazoa</taxon>
        <taxon>Ecdysozoa</taxon>
        <taxon>Arthropoda</taxon>
        <taxon>Hexapoda</taxon>
        <taxon>Insecta</taxon>
        <taxon>Pterygota</taxon>
        <taxon>Neoptera</taxon>
        <taxon>Endopterygota</taxon>
        <taxon>Coleoptera</taxon>
        <taxon>Polyphaga</taxon>
        <taxon>Cucujiformia</taxon>
        <taxon>Curculionidae</taxon>
        <taxon>Scolytinae</taxon>
        <taxon>Dendroctonus</taxon>
    </lineage>
</organism>
<reference evidence="18" key="2">
    <citation type="submission" date="2024-08" db="UniProtKB">
        <authorList>
            <consortium name="EnsemblMetazoa"/>
        </authorList>
    </citation>
    <scope>IDENTIFICATION</scope>
</reference>
<evidence type="ECO:0000256" key="4">
    <source>
        <dbReference type="ARBA" id="ARBA00022679"/>
    </source>
</evidence>
<evidence type="ECO:0000256" key="15">
    <source>
        <dbReference type="PROSITE-ProRule" id="PRU00236"/>
    </source>
</evidence>
<feature type="compositionally biased region" description="Acidic residues" evidence="16">
    <location>
        <begin position="1"/>
        <end position="19"/>
    </location>
</feature>
<dbReference type="InterPro" id="IPR029035">
    <property type="entry name" value="DHS-like_NAD/FAD-binding_dom"/>
</dbReference>
<dbReference type="SUPFAM" id="SSF52467">
    <property type="entry name" value="DHS-like NAD/FAD-binding domain"/>
    <property type="match status" value="1"/>
</dbReference>
<feature type="active site" description="Proton acceptor" evidence="15">
    <location>
        <position position="207"/>
    </location>
</feature>
<dbReference type="FunFam" id="3.40.50.1220:FF:000038">
    <property type="entry name" value="NAD-dependent protein deacetylase sirtuin-6 isoform X2"/>
    <property type="match status" value="1"/>
</dbReference>
<evidence type="ECO:0000256" key="6">
    <source>
        <dbReference type="ARBA" id="ARBA00022833"/>
    </source>
</evidence>
<dbReference type="GeneID" id="109539366"/>
<proteinExistence type="inferred from homology"/>
<feature type="domain" description="Deacetylase sirtuin-type" evidence="17">
    <location>
        <begin position="102"/>
        <end position="349"/>
    </location>
</feature>
<keyword evidence="19" id="KW-1185">Reference proteome</keyword>
<dbReference type="InterPro" id="IPR050134">
    <property type="entry name" value="NAD-dep_sirtuin_deacylases"/>
</dbReference>
<comment type="catalytic activity">
    <reaction evidence="11">
        <text>N(6)-decanoyl-L-lysyl-[protein] + NAD(+) + H2O = 2''-O-decanoyl-ADP-D-ribose + nicotinamide + L-lysyl-[protein]</text>
        <dbReference type="Rhea" id="RHEA:70631"/>
        <dbReference type="Rhea" id="RHEA-COMP:9752"/>
        <dbReference type="Rhea" id="RHEA-COMP:17932"/>
        <dbReference type="ChEBI" id="CHEBI:15377"/>
        <dbReference type="ChEBI" id="CHEBI:17154"/>
        <dbReference type="ChEBI" id="CHEBI:29969"/>
        <dbReference type="ChEBI" id="CHEBI:57540"/>
        <dbReference type="ChEBI" id="CHEBI:143222"/>
        <dbReference type="ChEBI" id="CHEBI:189688"/>
    </reaction>
    <physiologicalReaction direction="left-to-right" evidence="11">
        <dbReference type="Rhea" id="RHEA:70632"/>
    </physiologicalReaction>
</comment>
<keyword evidence="6 15" id="KW-0862">Zinc</keyword>
<evidence type="ECO:0000256" key="3">
    <source>
        <dbReference type="ARBA" id="ARBA00022553"/>
    </source>
</evidence>
<dbReference type="FunFam" id="2.20.28.200:FF:000002">
    <property type="entry name" value="NAD-dependent deacetylase sirtuin-7"/>
    <property type="match status" value="1"/>
</dbReference>
<feature type="binding site" evidence="15">
    <location>
        <position position="215"/>
    </location>
    <ligand>
        <name>Zn(2+)</name>
        <dbReference type="ChEBI" id="CHEBI:29105"/>
    </ligand>
</feature>
<feature type="region of interest" description="Disordered" evidence="16">
    <location>
        <begin position="1"/>
        <end position="44"/>
    </location>
</feature>
<accession>A0AAR5PNM2</accession>
<evidence type="ECO:0000256" key="8">
    <source>
        <dbReference type="ARBA" id="ARBA00038170"/>
    </source>
</evidence>
<comment type="similarity">
    <text evidence="8">Belongs to the sirtuin family. Class IV subfamily.</text>
</comment>
<evidence type="ECO:0000256" key="1">
    <source>
        <dbReference type="ARBA" id="ARBA00001947"/>
    </source>
</evidence>
<dbReference type="EnsemblMetazoa" id="XM_019907064.1">
    <property type="protein sequence ID" value="XP_019762623.1"/>
    <property type="gene ID" value="LOC109539366"/>
</dbReference>
<dbReference type="PROSITE" id="PS50305">
    <property type="entry name" value="SIRTUIN"/>
    <property type="match status" value="1"/>
</dbReference>
<dbReference type="Pfam" id="PF02146">
    <property type="entry name" value="SIR2"/>
    <property type="match status" value="1"/>
</dbReference>
<evidence type="ECO:0000256" key="13">
    <source>
        <dbReference type="ARBA" id="ARBA00051399"/>
    </source>
</evidence>
<dbReference type="InterPro" id="IPR003000">
    <property type="entry name" value="Sirtuin"/>
</dbReference>
<dbReference type="InterPro" id="IPR026590">
    <property type="entry name" value="Ssirtuin_cat_dom"/>
</dbReference>
<evidence type="ECO:0000313" key="18">
    <source>
        <dbReference type="EnsemblMetazoa" id="XP_019762623.1"/>
    </source>
</evidence>
<dbReference type="KEGG" id="dpa:109539366"/>
<evidence type="ECO:0000256" key="11">
    <source>
        <dbReference type="ARBA" id="ARBA00050237"/>
    </source>
</evidence>
<dbReference type="EC" id="2.3.1.286" evidence="2"/>
<feature type="binding site" evidence="15">
    <location>
        <position position="248"/>
    </location>
    <ligand>
        <name>Zn(2+)</name>
        <dbReference type="ChEBI" id="CHEBI:29105"/>
    </ligand>
</feature>
<evidence type="ECO:0000256" key="10">
    <source>
        <dbReference type="ARBA" id="ARBA00043038"/>
    </source>
</evidence>
<dbReference type="GO" id="GO:0010468">
    <property type="term" value="P:regulation of gene expression"/>
    <property type="evidence" value="ECO:0007669"/>
    <property type="project" value="UniProtKB-ARBA"/>
</dbReference>
<feature type="binding site" evidence="15">
    <location>
        <position position="245"/>
    </location>
    <ligand>
        <name>Zn(2+)</name>
        <dbReference type="ChEBI" id="CHEBI:29105"/>
    </ligand>
</feature>
<dbReference type="GO" id="GO:0046872">
    <property type="term" value="F:metal ion binding"/>
    <property type="evidence" value="ECO:0007669"/>
    <property type="project" value="UniProtKB-KW"/>
</dbReference>
<evidence type="ECO:0000256" key="12">
    <source>
        <dbReference type="ARBA" id="ARBA00051105"/>
    </source>
</evidence>
<evidence type="ECO:0000259" key="17">
    <source>
        <dbReference type="PROSITE" id="PS50305"/>
    </source>
</evidence>
<evidence type="ECO:0000256" key="9">
    <source>
        <dbReference type="ARBA" id="ARBA00041832"/>
    </source>
</evidence>
<dbReference type="GO" id="GO:0097372">
    <property type="term" value="F:histone H3K18 deacetylase activity, NAD-dependent"/>
    <property type="evidence" value="ECO:0007669"/>
    <property type="project" value="TreeGrafter"/>
</dbReference>
<dbReference type="Gene3D" id="3.40.50.1220">
    <property type="entry name" value="TPP-binding domain"/>
    <property type="match status" value="1"/>
</dbReference>
<dbReference type="RefSeq" id="XP_019762623.1">
    <property type="nucleotide sequence ID" value="XM_019907064.2"/>
</dbReference>
<dbReference type="GO" id="GO:0000785">
    <property type="term" value="C:chromatin"/>
    <property type="evidence" value="ECO:0007669"/>
    <property type="project" value="UniProtKB-ARBA"/>
</dbReference>
<comment type="cofactor">
    <cofactor evidence="1">
        <name>Zn(2+)</name>
        <dbReference type="ChEBI" id="CHEBI:29105"/>
    </cofactor>
</comment>
<comment type="catalytic activity">
    <reaction evidence="14">
        <text>N(6)-glutaryl-L-lysyl-[protein] + NAD(+) + H2O = 2''-O-glutaryl-ADP-D-ribose + nicotinamide + L-lysyl-[protein]</text>
        <dbReference type="Rhea" id="RHEA:47664"/>
        <dbReference type="Rhea" id="RHEA-COMP:9752"/>
        <dbReference type="Rhea" id="RHEA-COMP:11875"/>
        <dbReference type="ChEBI" id="CHEBI:15377"/>
        <dbReference type="ChEBI" id="CHEBI:17154"/>
        <dbReference type="ChEBI" id="CHEBI:29969"/>
        <dbReference type="ChEBI" id="CHEBI:57540"/>
        <dbReference type="ChEBI" id="CHEBI:87828"/>
        <dbReference type="ChEBI" id="CHEBI:87829"/>
    </reaction>
    <physiologicalReaction direction="left-to-right" evidence="14">
        <dbReference type="Rhea" id="RHEA:47665"/>
    </physiologicalReaction>
</comment>
<keyword evidence="4" id="KW-0808">Transferase</keyword>
<evidence type="ECO:0000313" key="19">
    <source>
        <dbReference type="Proteomes" id="UP000019118"/>
    </source>
</evidence>
<keyword evidence="5 15" id="KW-0479">Metal-binding</keyword>
<keyword evidence="3" id="KW-0597">Phosphoprotein</keyword>
<comment type="catalytic activity">
    <reaction evidence="12">
        <text>N(6)-succinyl-L-lysyl-[protein] + NAD(+) + H2O = 2''-O-succinyl-ADP-D-ribose + nicotinamide + L-lysyl-[protein]</text>
        <dbReference type="Rhea" id="RHEA:47668"/>
        <dbReference type="Rhea" id="RHEA-COMP:9752"/>
        <dbReference type="Rhea" id="RHEA-COMP:11877"/>
        <dbReference type="ChEBI" id="CHEBI:15377"/>
        <dbReference type="ChEBI" id="CHEBI:17154"/>
        <dbReference type="ChEBI" id="CHEBI:29969"/>
        <dbReference type="ChEBI" id="CHEBI:57540"/>
        <dbReference type="ChEBI" id="CHEBI:87830"/>
        <dbReference type="ChEBI" id="CHEBI:87832"/>
    </reaction>
    <physiologicalReaction direction="left-to-right" evidence="12">
        <dbReference type="Rhea" id="RHEA:47669"/>
    </physiologicalReaction>
</comment>
<dbReference type="Gene3D" id="2.20.28.200">
    <property type="match status" value="1"/>
</dbReference>
<evidence type="ECO:0000256" key="7">
    <source>
        <dbReference type="ARBA" id="ARBA00023027"/>
    </source>
</evidence>
<feature type="binding site" evidence="15">
    <location>
        <position position="218"/>
    </location>
    <ligand>
        <name>Zn(2+)</name>
        <dbReference type="ChEBI" id="CHEBI:29105"/>
    </ligand>
</feature>
<dbReference type="GO" id="GO:0035861">
    <property type="term" value="C:site of double-strand break"/>
    <property type="evidence" value="ECO:0007669"/>
    <property type="project" value="UniProtKB-ARBA"/>
</dbReference>
<comment type="catalytic activity">
    <reaction evidence="13">
        <text>N(6)-propanoyl-L-lysyl-[protein] + NAD(+) + H2O = 3''-O-propanoyl-ADP-D-ribose + nicotinamide + L-lysyl-[protein]</text>
        <dbReference type="Rhea" id="RHEA:23500"/>
        <dbReference type="Rhea" id="RHEA-COMP:9752"/>
        <dbReference type="Rhea" id="RHEA-COMP:13758"/>
        <dbReference type="ChEBI" id="CHEBI:15377"/>
        <dbReference type="ChEBI" id="CHEBI:17154"/>
        <dbReference type="ChEBI" id="CHEBI:29969"/>
        <dbReference type="ChEBI" id="CHEBI:57540"/>
        <dbReference type="ChEBI" id="CHEBI:138019"/>
        <dbReference type="ChEBI" id="CHEBI:145015"/>
    </reaction>
    <physiologicalReaction direction="left-to-right" evidence="13">
        <dbReference type="Rhea" id="RHEA:23501"/>
    </physiologicalReaction>
</comment>